<feature type="domain" description="COS" evidence="12">
    <location>
        <begin position="388"/>
        <end position="448"/>
    </location>
</feature>
<evidence type="ECO:0000259" key="9">
    <source>
        <dbReference type="PROSITE" id="PS50119"/>
    </source>
</evidence>
<dbReference type="EMBL" id="AAAB01008944">
    <property type="status" value="NOT_ANNOTATED_CDS"/>
    <property type="molecule type" value="Genomic_DNA"/>
</dbReference>
<evidence type="ECO:0000256" key="7">
    <source>
        <dbReference type="PROSITE-ProRule" id="PRU00024"/>
    </source>
</evidence>
<reference evidence="13 14" key="1">
    <citation type="journal article" date="2002" name="Science">
        <title>The genome sequence of the malaria mosquito Anopheles gambiae.</title>
        <authorList>
            <person name="Holt R.A."/>
            <person name="Subramanian G.M."/>
            <person name="Halpern A."/>
            <person name="Sutton G.G."/>
            <person name="Charlab R."/>
            <person name="Nusskern D.R."/>
            <person name="Wincker P."/>
            <person name="Clark A.G."/>
            <person name="Ribeiro J.M."/>
            <person name="Wides R."/>
            <person name="Salzberg S.L."/>
            <person name="Loftus B."/>
            <person name="Yandell M."/>
            <person name="Majoros W.H."/>
            <person name="Rusch D.B."/>
            <person name="Lai Z."/>
            <person name="Kraft C.L."/>
            <person name="Abril J.F."/>
            <person name="Anthouard V."/>
            <person name="Arensburger P."/>
            <person name="Atkinson P.W."/>
            <person name="Baden H."/>
            <person name="de Berardinis V."/>
            <person name="Baldwin D."/>
            <person name="Benes V."/>
            <person name="Biedler J."/>
            <person name="Blass C."/>
            <person name="Bolanos R."/>
            <person name="Boscus D."/>
            <person name="Barnstead M."/>
            <person name="Cai S."/>
            <person name="Center A."/>
            <person name="Chaturverdi K."/>
            <person name="Christophides G.K."/>
            <person name="Chrystal M.A."/>
            <person name="Clamp M."/>
            <person name="Cravchik A."/>
            <person name="Curwen V."/>
            <person name="Dana A."/>
            <person name="Delcher A."/>
            <person name="Dew I."/>
            <person name="Evans C.A."/>
            <person name="Flanigan M."/>
            <person name="Grundschober-Freimoser A."/>
            <person name="Friedli L."/>
            <person name="Gu Z."/>
            <person name="Guan P."/>
            <person name="Guigo R."/>
            <person name="Hillenmeyer M.E."/>
            <person name="Hladun S.L."/>
            <person name="Hogan J.R."/>
            <person name="Hong Y.S."/>
            <person name="Hoover J."/>
            <person name="Jaillon O."/>
            <person name="Ke Z."/>
            <person name="Kodira C."/>
            <person name="Kokoza E."/>
            <person name="Koutsos A."/>
            <person name="Letunic I."/>
            <person name="Levitsky A."/>
            <person name="Liang Y."/>
            <person name="Lin J.J."/>
            <person name="Lobo N.F."/>
            <person name="Lopez J.R."/>
            <person name="Malek J.A."/>
            <person name="McIntosh T.C."/>
            <person name="Meister S."/>
            <person name="Miller J."/>
            <person name="Mobarry C."/>
            <person name="Mongin E."/>
            <person name="Murphy S.D."/>
            <person name="O'Brochta D.A."/>
            <person name="Pfannkoch C."/>
            <person name="Qi R."/>
            <person name="Regier M.A."/>
            <person name="Remington K."/>
            <person name="Shao H."/>
            <person name="Sharakhova M.V."/>
            <person name="Sitter C.D."/>
            <person name="Shetty J."/>
            <person name="Smith T.J."/>
            <person name="Strong R."/>
            <person name="Sun J."/>
            <person name="Thomasova D."/>
            <person name="Ton L.Q."/>
            <person name="Topalis P."/>
            <person name="Tu Z."/>
            <person name="Unger M.F."/>
            <person name="Walenz B."/>
            <person name="Wang A."/>
            <person name="Wang J."/>
            <person name="Wang M."/>
            <person name="Wang X."/>
            <person name="Woodford K.J."/>
            <person name="Wortman J.R."/>
            <person name="Wu M."/>
            <person name="Yao A."/>
            <person name="Zdobnov E.M."/>
            <person name="Zhang H."/>
            <person name="Zhao Q."/>
            <person name="Zhao S."/>
            <person name="Zhu S.C."/>
            <person name="Zhimulev I."/>
            <person name="Coluzzi M."/>
            <person name="della Torre A."/>
            <person name="Roth C.W."/>
            <person name="Louis C."/>
            <person name="Kalush F."/>
            <person name="Mural R.J."/>
            <person name="Myers E.W."/>
            <person name="Adams M.D."/>
            <person name="Smith H.O."/>
            <person name="Broder S."/>
            <person name="Gardner M.J."/>
            <person name="Fraser C.M."/>
            <person name="Birney E."/>
            <person name="Bork P."/>
            <person name="Brey P.T."/>
            <person name="Venter J.C."/>
            <person name="Weissenbach J."/>
            <person name="Kafatos F.C."/>
            <person name="Collins F.H."/>
            <person name="Hoffman S.L."/>
        </authorList>
    </citation>
    <scope>NUCLEOTIDE SEQUENCE [LARGE SCALE GENOMIC DNA]</scope>
    <source>
        <strain evidence="13 14">PEST</strain>
    </source>
</reference>
<dbReference type="SMART" id="SM00184">
    <property type="entry name" value="RING"/>
    <property type="match status" value="1"/>
</dbReference>
<dbReference type="InterPro" id="IPR036116">
    <property type="entry name" value="FN3_sf"/>
</dbReference>
<dbReference type="Gene3D" id="4.10.830.40">
    <property type="match status" value="1"/>
</dbReference>
<dbReference type="PROSITE" id="PS50119">
    <property type="entry name" value="ZF_BBOX"/>
    <property type="match status" value="2"/>
</dbReference>
<keyword evidence="1" id="KW-0479">Metal-binding</keyword>
<dbReference type="Proteomes" id="UP000007062">
    <property type="component" value="Chromosome 3R"/>
</dbReference>
<dbReference type="Gene3D" id="3.30.40.10">
    <property type="entry name" value="Zinc/RING finger domain, C3HC4 (zinc finger)"/>
    <property type="match status" value="1"/>
</dbReference>
<dbReference type="FunFam" id="2.60.120.920:FF:000009">
    <property type="entry name" value="E3 ubiquitin-protein ligase TRIM9 isoform X1"/>
    <property type="match status" value="1"/>
</dbReference>
<dbReference type="Gene3D" id="2.60.40.10">
    <property type="entry name" value="Immunoglobulins"/>
    <property type="match status" value="1"/>
</dbReference>
<dbReference type="FunFam" id="2.60.40.10:FF:000178">
    <property type="entry name" value="E3 ubiquitin-protein ligase TRIM9 isoform X1"/>
    <property type="match status" value="1"/>
</dbReference>
<reference evidence="13 14" key="2">
    <citation type="journal article" date="2004" name="Trends Parasitol.">
        <title>The Anopheles gambiae genome: an update.</title>
        <authorList>
            <person name="Mongin E."/>
            <person name="Louis C."/>
            <person name="Holt R.A."/>
            <person name="Birney E."/>
            <person name="Collins F.H."/>
        </authorList>
    </citation>
    <scope>NUCLEOTIDE SEQUENCE [LARGE SCALE GENOMIC DNA]</scope>
    <source>
        <strain evidence="13 14">PEST</strain>
    </source>
</reference>
<dbReference type="SUPFAM" id="SSF57845">
    <property type="entry name" value="B-box zinc-binding domain"/>
    <property type="match status" value="1"/>
</dbReference>
<dbReference type="PROSITE" id="PS50188">
    <property type="entry name" value="B302_SPRY"/>
    <property type="match status" value="1"/>
</dbReference>
<name>A0A903XYF9_ANOGA</name>
<evidence type="ECO:0000256" key="6">
    <source>
        <dbReference type="ARBA" id="ARBA00023054"/>
    </source>
</evidence>
<dbReference type="CDD" id="cd00063">
    <property type="entry name" value="FN3"/>
    <property type="match status" value="1"/>
</dbReference>
<evidence type="ECO:0000256" key="4">
    <source>
        <dbReference type="ARBA" id="ARBA00022786"/>
    </source>
</evidence>
<evidence type="ECO:0000259" key="10">
    <source>
        <dbReference type="PROSITE" id="PS50188"/>
    </source>
</evidence>
<evidence type="ECO:0000256" key="2">
    <source>
        <dbReference type="ARBA" id="ARBA00022737"/>
    </source>
</evidence>
<dbReference type="PANTHER" id="PTHR24099">
    <property type="entry name" value="E3 UBIQUITIN-PROTEIN LIGASE TRIM36-RELATED"/>
    <property type="match status" value="1"/>
</dbReference>
<evidence type="ECO:0000256" key="5">
    <source>
        <dbReference type="ARBA" id="ARBA00022833"/>
    </source>
</evidence>
<keyword evidence="3 7" id="KW-0863">Zinc-finger</keyword>
<feature type="region of interest" description="Disordered" evidence="8">
    <location>
        <begin position="79"/>
        <end position="103"/>
    </location>
</feature>
<feature type="domain" description="B box-type" evidence="9">
    <location>
        <begin position="186"/>
        <end position="233"/>
    </location>
</feature>
<dbReference type="InterPro" id="IPR043136">
    <property type="entry name" value="B30.2/SPRY_sf"/>
</dbReference>
<dbReference type="Gene3D" id="3.30.160.60">
    <property type="entry name" value="Classic Zinc Finger"/>
    <property type="match status" value="1"/>
</dbReference>
<dbReference type="Pfam" id="PF00041">
    <property type="entry name" value="fn3"/>
    <property type="match status" value="1"/>
</dbReference>
<dbReference type="InterPro" id="IPR000315">
    <property type="entry name" value="Znf_B-box"/>
</dbReference>
<sequence length="718" mass="78382">MEEELRCPVCKQLYASPVLLPCYHALCLACALDIQTASSSSSSTAGSSSSSTASSTSSAGHPPCHPAIAAAHLHQSHSQHSSAASTGSSSATESVSSDQDQADKVSILSEADSGVICCTSRPGSYAGTPNLQGLLFPPAGSGGSVYSLACPVCRKLVFFDELGARNLPLYRAMESIVDRFCEREALRCQMCETEPPKVATVICEQCEIRYCDACRELCHPARGPLAKHSLTKPRGACQLRESICGEHTEPLTMYCMGCKLPICNQCIGDNRHQSHDLQSITAMCKAQKTELSHNLQQLSEKARSTTEFIQRLKGMSDKVTDSCIEFERLVTVQCEALIAAINARRDVLLDVIRSDKEAKIRTLKDQQASCTGKLQQTTGLIQFCIEALKETDSAAFLQVGSMLINRVANTDMTWHQEVTNAAPRVSPIIDLTLDDSSVIRAIDNLNFIQMKLPLAPVIIPEDCSAENNSVTVAWQAPSHSFVQGYVLELDDGNGGEFREVYCGKETICTVDGLHFNSMYNARVKAFNNTGEGEYSELIGLQTAEVAWFTFDSVLSGGPCSGLNFSSENQTVSADGWEHRVALGSVGFSRGVHYWEFTIDKYTADTDPAFGVARLDVARDKMLGKDDKGFAMYIDRQRSWFQHNSVHERRVEGGISTGSTVGVLLDLERHTLHFIVNEMPQGSVAFRDLYGVFYPAVSVNRGVTLTLHTGLDAPRMDYH</sequence>
<dbReference type="CDD" id="cd12889">
    <property type="entry name" value="SPRY_PRY_TRIM67_9"/>
    <property type="match status" value="1"/>
</dbReference>
<feature type="domain" description="Fibronectin type-III" evidence="11">
    <location>
        <begin position="452"/>
        <end position="545"/>
    </location>
</feature>
<reference evidence="13" key="3">
    <citation type="submission" date="2022-10" db="UniProtKB">
        <authorList>
            <consortium name="EnsemblMetazoa"/>
        </authorList>
    </citation>
    <scope>IDENTIFICATION</scope>
    <source>
        <strain evidence="13">PEST</strain>
    </source>
</reference>
<dbReference type="PROSITE" id="PS51262">
    <property type="entry name" value="COS"/>
    <property type="match status" value="1"/>
</dbReference>
<evidence type="ECO:0000259" key="12">
    <source>
        <dbReference type="PROSITE" id="PS51262"/>
    </source>
</evidence>
<dbReference type="Pfam" id="PF00622">
    <property type="entry name" value="SPRY"/>
    <property type="match status" value="1"/>
</dbReference>
<feature type="domain" description="B30.2/SPRY" evidence="10">
    <location>
        <begin position="527"/>
        <end position="715"/>
    </location>
</feature>
<dbReference type="Gene3D" id="1.20.5.170">
    <property type="match status" value="1"/>
</dbReference>
<evidence type="ECO:0000256" key="3">
    <source>
        <dbReference type="ARBA" id="ARBA00022771"/>
    </source>
</evidence>
<dbReference type="Gene3D" id="2.60.120.920">
    <property type="match status" value="1"/>
</dbReference>
<keyword evidence="5" id="KW-0862">Zinc</keyword>
<dbReference type="PANTHER" id="PTHR24099:SF15">
    <property type="entry name" value="E3 UBIQUITIN-PROTEIN LIGASE TRIM9"/>
    <property type="match status" value="1"/>
</dbReference>
<dbReference type="Pfam" id="PF00643">
    <property type="entry name" value="zf-B_box"/>
    <property type="match status" value="1"/>
</dbReference>
<keyword evidence="2" id="KW-0677">Repeat</keyword>
<dbReference type="InterPro" id="IPR001841">
    <property type="entry name" value="Znf_RING"/>
</dbReference>
<dbReference type="CDD" id="cd19764">
    <property type="entry name" value="Bbox2_TRIM9-like"/>
    <property type="match status" value="1"/>
</dbReference>
<dbReference type="InterPro" id="IPR001870">
    <property type="entry name" value="B30.2/SPRY"/>
</dbReference>
<dbReference type="GO" id="GO:0008270">
    <property type="term" value="F:zinc ion binding"/>
    <property type="evidence" value="ECO:0007669"/>
    <property type="project" value="UniProtKB-KW"/>
</dbReference>
<dbReference type="InterPro" id="IPR013083">
    <property type="entry name" value="Znf_RING/FYVE/PHD"/>
</dbReference>
<dbReference type="InterPro" id="IPR003649">
    <property type="entry name" value="Bbox_C"/>
</dbReference>
<dbReference type="EnsemblMetazoa" id="AGAP029914-RA">
    <property type="protein sequence ID" value="AGAP029914-PA"/>
    <property type="gene ID" value="AGAP029914"/>
</dbReference>
<dbReference type="Pfam" id="PF13445">
    <property type="entry name" value="zf-RING_UBOX"/>
    <property type="match status" value="1"/>
</dbReference>
<dbReference type="AlphaFoldDB" id="A0A903XYF9"/>
<dbReference type="InterPro" id="IPR003877">
    <property type="entry name" value="SPRY_dom"/>
</dbReference>
<dbReference type="InterPro" id="IPR013320">
    <property type="entry name" value="ConA-like_dom_sf"/>
</dbReference>
<dbReference type="VEuPathDB" id="VectorBase:AGAMI1_006021"/>
<dbReference type="InterPro" id="IPR050617">
    <property type="entry name" value="E3_ligase_FN3/SPRY"/>
</dbReference>
<evidence type="ECO:0000313" key="14">
    <source>
        <dbReference type="Proteomes" id="UP000007062"/>
    </source>
</evidence>
<keyword evidence="6" id="KW-0175">Coiled coil</keyword>
<dbReference type="SMART" id="SM00336">
    <property type="entry name" value="BBOX"/>
    <property type="match status" value="2"/>
</dbReference>
<dbReference type="SUPFAM" id="SSF57850">
    <property type="entry name" value="RING/U-box"/>
    <property type="match status" value="1"/>
</dbReference>
<evidence type="ECO:0000256" key="1">
    <source>
        <dbReference type="ARBA" id="ARBA00022723"/>
    </source>
</evidence>
<dbReference type="SMART" id="SM00449">
    <property type="entry name" value="SPRY"/>
    <property type="match status" value="1"/>
</dbReference>
<dbReference type="InterPro" id="IPR017903">
    <property type="entry name" value="COS_domain"/>
</dbReference>
<dbReference type="SUPFAM" id="SSF49899">
    <property type="entry name" value="Concanavalin A-like lectins/glucanases"/>
    <property type="match status" value="1"/>
</dbReference>
<dbReference type="InterPro" id="IPR013783">
    <property type="entry name" value="Ig-like_fold"/>
</dbReference>
<evidence type="ECO:0000313" key="13">
    <source>
        <dbReference type="EnsemblMetazoa" id="AGAP029914-PA"/>
    </source>
</evidence>
<feature type="domain" description="B box-type" evidence="9">
    <location>
        <begin position="239"/>
        <end position="280"/>
    </location>
</feature>
<dbReference type="SMART" id="SM00502">
    <property type="entry name" value="BBC"/>
    <property type="match status" value="1"/>
</dbReference>
<proteinExistence type="predicted"/>
<dbReference type="SMART" id="SM00060">
    <property type="entry name" value="FN3"/>
    <property type="match status" value="1"/>
</dbReference>
<dbReference type="InterPro" id="IPR027370">
    <property type="entry name" value="Znf-RING_euk"/>
</dbReference>
<keyword evidence="14" id="KW-1185">Reference proteome</keyword>
<dbReference type="PROSITE" id="PS50853">
    <property type="entry name" value="FN3"/>
    <property type="match status" value="1"/>
</dbReference>
<accession>A0A903XYF9</accession>
<dbReference type="InterPro" id="IPR003961">
    <property type="entry name" value="FN3_dom"/>
</dbReference>
<evidence type="ECO:0000259" key="11">
    <source>
        <dbReference type="PROSITE" id="PS50853"/>
    </source>
</evidence>
<evidence type="ECO:0000256" key="8">
    <source>
        <dbReference type="SAM" id="MobiDB-lite"/>
    </source>
</evidence>
<protein>
    <submittedName>
        <fullName evidence="13">RING-type E3 ubiquitin transferase</fullName>
    </submittedName>
</protein>
<dbReference type="CDD" id="cd16576">
    <property type="entry name" value="RING-HC_TRIM9-like_C-I"/>
    <property type="match status" value="1"/>
</dbReference>
<dbReference type="CDD" id="cd19803">
    <property type="entry name" value="Bbox1_TRIM9-like_C-I"/>
    <property type="match status" value="1"/>
</dbReference>
<feature type="region of interest" description="Disordered" evidence="8">
    <location>
        <begin position="41"/>
        <end position="61"/>
    </location>
</feature>
<dbReference type="SUPFAM" id="SSF49265">
    <property type="entry name" value="Fibronectin type III"/>
    <property type="match status" value="1"/>
</dbReference>
<keyword evidence="4" id="KW-0833">Ubl conjugation pathway</keyword>
<feature type="compositionally biased region" description="Low complexity" evidence="8">
    <location>
        <begin position="79"/>
        <end position="97"/>
    </location>
</feature>
<organism evidence="13 14">
    <name type="scientific">Anopheles gambiae</name>
    <name type="common">African malaria mosquito</name>
    <dbReference type="NCBI Taxonomy" id="7165"/>
    <lineage>
        <taxon>Eukaryota</taxon>
        <taxon>Metazoa</taxon>
        <taxon>Ecdysozoa</taxon>
        <taxon>Arthropoda</taxon>
        <taxon>Hexapoda</taxon>
        <taxon>Insecta</taxon>
        <taxon>Pterygota</taxon>
        <taxon>Neoptera</taxon>
        <taxon>Endopterygota</taxon>
        <taxon>Diptera</taxon>
        <taxon>Nematocera</taxon>
        <taxon>Culicoidea</taxon>
        <taxon>Culicidae</taxon>
        <taxon>Anophelinae</taxon>
        <taxon>Anopheles</taxon>
    </lineage>
</organism>